<sequence length="153" mass="17030">MTSAQPPVPAVPARRGGRRRDRHGRGLRGPLLPPTLPAWRTRTDRFDDLVLRCVRRLERRFPRELAGVEFAVEEVPPSDPAPWEHRAVALGRYFPGDAAAGLSHRIVVYRRPVVARAVDADETELLVRAVLVEQIAGMLGRAPEDIDPDSPLP</sequence>
<feature type="compositionally biased region" description="Pro residues" evidence="1">
    <location>
        <begin position="1"/>
        <end position="10"/>
    </location>
</feature>
<dbReference type="Gene3D" id="3.30.2010.20">
    <property type="match status" value="1"/>
</dbReference>
<evidence type="ECO:0000256" key="1">
    <source>
        <dbReference type="SAM" id="MobiDB-lite"/>
    </source>
</evidence>
<proteinExistence type="predicted"/>
<comment type="caution">
    <text evidence="2">The sequence shown here is derived from an EMBL/GenBank/DDBJ whole genome shotgun (WGS) entry which is preliminary data.</text>
</comment>
<evidence type="ECO:0000313" key="3">
    <source>
        <dbReference type="Proteomes" id="UP001597277"/>
    </source>
</evidence>
<dbReference type="InterPro" id="IPR010428">
    <property type="entry name" value="Zincin_1"/>
</dbReference>
<evidence type="ECO:0000313" key="2">
    <source>
        <dbReference type="EMBL" id="MFD1716988.1"/>
    </source>
</evidence>
<dbReference type="SUPFAM" id="SSF55486">
    <property type="entry name" value="Metalloproteases ('zincins'), catalytic domain"/>
    <property type="match status" value="1"/>
</dbReference>
<protein>
    <submittedName>
        <fullName evidence="2">Metallopeptidase family protein</fullName>
    </submittedName>
</protein>
<dbReference type="EMBL" id="JBHUEE010000002">
    <property type="protein sequence ID" value="MFD1716988.1"/>
    <property type="molecule type" value="Genomic_DNA"/>
</dbReference>
<gene>
    <name evidence="2" type="ORF">ACFSE6_04030</name>
</gene>
<dbReference type="RefSeq" id="WP_388002431.1">
    <property type="nucleotide sequence ID" value="NZ_JBHUEE010000002.1"/>
</dbReference>
<name>A0ABW4L064_9MICO</name>
<feature type="compositionally biased region" description="Basic residues" evidence="1">
    <location>
        <begin position="15"/>
        <end position="26"/>
    </location>
</feature>
<keyword evidence="3" id="KW-1185">Reference proteome</keyword>
<accession>A0ABW4L064</accession>
<dbReference type="Pfam" id="PF06262">
    <property type="entry name" value="Zincin_1"/>
    <property type="match status" value="1"/>
</dbReference>
<feature type="region of interest" description="Disordered" evidence="1">
    <location>
        <begin position="1"/>
        <end position="32"/>
    </location>
</feature>
<dbReference type="CDD" id="cd12954">
    <property type="entry name" value="MMP_TTHA0227_like_1"/>
    <property type="match status" value="1"/>
</dbReference>
<reference evidence="3" key="1">
    <citation type="journal article" date="2019" name="Int. J. Syst. Evol. Microbiol.">
        <title>The Global Catalogue of Microorganisms (GCM) 10K type strain sequencing project: providing services to taxonomists for standard genome sequencing and annotation.</title>
        <authorList>
            <consortium name="The Broad Institute Genomics Platform"/>
            <consortium name="The Broad Institute Genome Sequencing Center for Infectious Disease"/>
            <person name="Wu L."/>
            <person name="Ma J."/>
        </authorList>
    </citation>
    <scope>NUCLEOTIDE SEQUENCE [LARGE SCALE GENOMIC DNA]</scope>
    <source>
        <strain evidence="3">JCM 17130</strain>
    </source>
</reference>
<organism evidence="2 3">
    <name type="scientific">Georgenia deserti</name>
    <dbReference type="NCBI Taxonomy" id="2093781"/>
    <lineage>
        <taxon>Bacteria</taxon>
        <taxon>Bacillati</taxon>
        <taxon>Actinomycetota</taxon>
        <taxon>Actinomycetes</taxon>
        <taxon>Micrococcales</taxon>
        <taxon>Bogoriellaceae</taxon>
        <taxon>Georgenia</taxon>
    </lineage>
</organism>
<dbReference type="InterPro" id="IPR038555">
    <property type="entry name" value="Zincin_1_sf"/>
</dbReference>
<dbReference type="Proteomes" id="UP001597277">
    <property type="component" value="Unassembled WGS sequence"/>
</dbReference>